<accession>A0A5C5BDU7</accession>
<comment type="caution">
    <text evidence="3">The sequence shown here is derived from an EMBL/GenBank/DDBJ whole genome shotgun (WGS) entry which is preliminary data.</text>
</comment>
<evidence type="ECO:0000256" key="2">
    <source>
        <dbReference type="SAM" id="Phobius"/>
    </source>
</evidence>
<keyword evidence="2" id="KW-0472">Membrane</keyword>
<evidence type="ECO:0000313" key="4">
    <source>
        <dbReference type="Proteomes" id="UP000313849"/>
    </source>
</evidence>
<reference evidence="3 4" key="1">
    <citation type="submission" date="2019-06" db="EMBL/GenBank/DDBJ databases">
        <title>Draft genome sequence of Miniimonas arenae KCTC 19750T isolated from sea sand.</title>
        <authorList>
            <person name="Park S.-J."/>
        </authorList>
    </citation>
    <scope>NUCLEOTIDE SEQUENCE [LARGE SCALE GENOMIC DNA]</scope>
    <source>
        <strain evidence="3 4">KCTC 19750</strain>
    </source>
</reference>
<keyword evidence="2" id="KW-1133">Transmembrane helix</keyword>
<feature type="region of interest" description="Disordered" evidence="1">
    <location>
        <begin position="359"/>
        <end position="404"/>
    </location>
</feature>
<sequence>MTTGRGWDDGRWQPPDLTPPPRPTTGRRAGAPGRAAGAGGDDDSAAPPVLPPPAPAGPPPADRRPLAVGDLVDATIAAIRAAPRVMWTFGALVVVPLGVLAALLSAHSRFAAQIEHGLDVAVPPDAGAEIDAMLSQALVSTLGALTSVLGTALLGAVAAVTLRQVATRGRADVRGVWRAVRPRVPGVLAIAALVVVLLTALVAAVAGAVVLAGALGGVLVAVGAGVLATTAALVAAARVLPVLALAAPQLGVSPAPGVAAALRAATVLARGTRWRLIGIWLLTTITLHIAAGVVSSPVAFVASLLPATSGPVSGWVVAVLGGTVAAALTAPIGALVLAVVHADLAEVAGLGAGARSGAATPVDSAHAAGSRSTAPTAPPHTPPAAAPGAPTTPADPPHPGRPSL</sequence>
<feature type="transmembrane region" description="Helical" evidence="2">
    <location>
        <begin position="187"/>
        <end position="212"/>
    </location>
</feature>
<dbReference type="EMBL" id="VENP01000013">
    <property type="protein sequence ID" value="TNU75937.1"/>
    <property type="molecule type" value="Genomic_DNA"/>
</dbReference>
<feature type="transmembrane region" description="Helical" evidence="2">
    <location>
        <begin position="314"/>
        <end position="340"/>
    </location>
</feature>
<feature type="transmembrane region" description="Helical" evidence="2">
    <location>
        <begin position="142"/>
        <end position="166"/>
    </location>
</feature>
<feature type="compositionally biased region" description="Pro residues" evidence="1">
    <location>
        <begin position="393"/>
        <end position="404"/>
    </location>
</feature>
<feature type="region of interest" description="Disordered" evidence="1">
    <location>
        <begin position="1"/>
        <end position="66"/>
    </location>
</feature>
<organism evidence="3 4">
    <name type="scientific">Miniimonas arenae</name>
    <dbReference type="NCBI Taxonomy" id="676201"/>
    <lineage>
        <taxon>Bacteria</taxon>
        <taxon>Bacillati</taxon>
        <taxon>Actinomycetota</taxon>
        <taxon>Actinomycetes</taxon>
        <taxon>Micrococcales</taxon>
        <taxon>Beutenbergiaceae</taxon>
        <taxon>Miniimonas</taxon>
    </lineage>
</organism>
<dbReference type="Proteomes" id="UP000313849">
    <property type="component" value="Unassembled WGS sequence"/>
</dbReference>
<feature type="compositionally biased region" description="Basic and acidic residues" evidence="1">
    <location>
        <begin position="1"/>
        <end position="11"/>
    </location>
</feature>
<evidence type="ECO:0000313" key="3">
    <source>
        <dbReference type="EMBL" id="TNU75937.1"/>
    </source>
</evidence>
<dbReference type="RefSeq" id="WP_139986367.1">
    <property type="nucleotide sequence ID" value="NZ_VENP01000013.1"/>
</dbReference>
<evidence type="ECO:0008006" key="5">
    <source>
        <dbReference type="Google" id="ProtNLM"/>
    </source>
</evidence>
<dbReference type="AlphaFoldDB" id="A0A5C5BDU7"/>
<feature type="transmembrane region" description="Helical" evidence="2">
    <location>
        <begin position="218"/>
        <end position="240"/>
    </location>
</feature>
<evidence type="ECO:0000256" key="1">
    <source>
        <dbReference type="SAM" id="MobiDB-lite"/>
    </source>
</evidence>
<protein>
    <recommendedName>
        <fullName evidence="5">Glycerophosphoryl diester phosphodiesterase membrane domain-containing protein</fullName>
    </recommendedName>
</protein>
<feature type="compositionally biased region" description="Low complexity" evidence="1">
    <location>
        <begin position="24"/>
        <end position="35"/>
    </location>
</feature>
<keyword evidence="2" id="KW-0812">Transmembrane</keyword>
<feature type="compositionally biased region" description="Pro residues" evidence="1">
    <location>
        <begin position="376"/>
        <end position="385"/>
    </location>
</feature>
<proteinExistence type="predicted"/>
<feature type="transmembrane region" description="Helical" evidence="2">
    <location>
        <begin position="85"/>
        <end position="106"/>
    </location>
</feature>
<gene>
    <name evidence="3" type="ORF">FH969_05150</name>
</gene>
<feature type="transmembrane region" description="Helical" evidence="2">
    <location>
        <begin position="279"/>
        <end position="302"/>
    </location>
</feature>
<keyword evidence="4" id="KW-1185">Reference proteome</keyword>
<name>A0A5C5BDU7_9MICO</name>
<feature type="compositionally biased region" description="Pro residues" evidence="1">
    <location>
        <begin position="48"/>
        <end position="60"/>
    </location>
</feature>